<dbReference type="InterPro" id="IPR036864">
    <property type="entry name" value="Zn2-C6_fun-type_DNA-bd_sf"/>
</dbReference>
<dbReference type="InterPro" id="IPR001138">
    <property type="entry name" value="Zn2Cys6_DnaBD"/>
</dbReference>
<evidence type="ECO:0000313" key="8">
    <source>
        <dbReference type="Proteomes" id="UP000249402"/>
    </source>
</evidence>
<dbReference type="Pfam" id="PF00172">
    <property type="entry name" value="Zn_clus"/>
    <property type="match status" value="1"/>
</dbReference>
<dbReference type="CDD" id="cd12148">
    <property type="entry name" value="fungal_TF_MHR"/>
    <property type="match status" value="1"/>
</dbReference>
<dbReference type="PANTHER" id="PTHR47840">
    <property type="entry name" value="ZN(II)2CYS6 TRANSCRIPTION FACTOR (EUROFUNG)-RELATED"/>
    <property type="match status" value="1"/>
</dbReference>
<dbReference type="GO" id="GO:0009893">
    <property type="term" value="P:positive regulation of metabolic process"/>
    <property type="evidence" value="ECO:0007669"/>
    <property type="project" value="UniProtKB-ARBA"/>
</dbReference>
<evidence type="ECO:0000259" key="6">
    <source>
        <dbReference type="PROSITE" id="PS50048"/>
    </source>
</evidence>
<dbReference type="CDD" id="cd00067">
    <property type="entry name" value="GAL4"/>
    <property type="match status" value="1"/>
</dbReference>
<dbReference type="PROSITE" id="PS00463">
    <property type="entry name" value="ZN2_CY6_FUNGAL_1"/>
    <property type="match status" value="1"/>
</dbReference>
<organism evidence="7 8">
    <name type="scientific">Aspergillus ibericus CBS 121593</name>
    <dbReference type="NCBI Taxonomy" id="1448316"/>
    <lineage>
        <taxon>Eukaryota</taxon>
        <taxon>Fungi</taxon>
        <taxon>Dikarya</taxon>
        <taxon>Ascomycota</taxon>
        <taxon>Pezizomycotina</taxon>
        <taxon>Eurotiomycetes</taxon>
        <taxon>Eurotiomycetidae</taxon>
        <taxon>Eurotiales</taxon>
        <taxon>Aspergillaceae</taxon>
        <taxon>Aspergillus</taxon>
        <taxon>Aspergillus subgen. Circumdati</taxon>
    </lineage>
</organism>
<keyword evidence="2" id="KW-0238">DNA-binding</keyword>
<keyword evidence="3" id="KW-0804">Transcription</keyword>
<dbReference type="Gene3D" id="4.10.240.10">
    <property type="entry name" value="Zn(2)-C6 fungal-type DNA-binding domain"/>
    <property type="match status" value="1"/>
</dbReference>
<dbReference type="EMBL" id="KZ824493">
    <property type="protein sequence ID" value="RAK95439.1"/>
    <property type="molecule type" value="Genomic_DNA"/>
</dbReference>
<name>A0A395GJ16_9EURO</name>
<evidence type="ECO:0000313" key="7">
    <source>
        <dbReference type="EMBL" id="RAK95439.1"/>
    </source>
</evidence>
<evidence type="ECO:0000256" key="5">
    <source>
        <dbReference type="SAM" id="MobiDB-lite"/>
    </source>
</evidence>
<dbReference type="VEuPathDB" id="FungiDB:BO80DRAFT_439423"/>
<dbReference type="RefSeq" id="XP_025569767.1">
    <property type="nucleotide sequence ID" value="XM_025721078.1"/>
</dbReference>
<dbReference type="GO" id="GO:0000981">
    <property type="term" value="F:DNA-binding transcription factor activity, RNA polymerase II-specific"/>
    <property type="evidence" value="ECO:0007669"/>
    <property type="project" value="InterPro"/>
</dbReference>
<dbReference type="PROSITE" id="PS50048">
    <property type="entry name" value="ZN2_CY6_FUNGAL_2"/>
    <property type="match status" value="1"/>
</dbReference>
<gene>
    <name evidence="7" type="ORF">BO80DRAFT_439423</name>
</gene>
<evidence type="ECO:0000256" key="3">
    <source>
        <dbReference type="ARBA" id="ARBA00023163"/>
    </source>
</evidence>
<dbReference type="OrthoDB" id="5392779at2759"/>
<sequence>MPPRKLRKGTHSCWECRRRKVRCQFPSPNASICTPCSIRGSPCRSQDVVDSQPPPRERTHAQRLDRLEVLMQRLVERILPEDVSARGLRDEVSIEAGSISSISGTGEHRHRIPQDEGVETPGAGGTSLGLPLGSQTIPDTSPALVLETGGWSDSPLSLHDANWVISQRLHALFRSQKDMNTIVESSPGRLLLAALLSRDADGTLIPTENIATIPHITSSPFILARRLLQLAICMQQLSPSFDTRQLALQVPVASVMTHVVSTVSSIISNDDLVANVDGLQCILLHGLWHMNAGNLRKAWLTFRRAISLAQLVDIGPGNAMLHSLMSSEASTHDKLWYLLVAFDRYLSLFLGLRIDMRDDSFASEESTKNHSPEEKLEKLHTVIAARIADRNLTQSKQNYAITQAIDYDLDTGAKRMGQAWWFHSSTGLCEIPEQSWQRMRQLMIQIHHFSLLVLLHLPYLLKDPTEDRYIYNRMTCIRSSREILTRFISLRQDIESIFSCRHIDYAGSIAAITLLLSYLPQGHSAPVPDTQREEDRRLVGRVKDRMEQVAVLNQDKFLYETAQIITQLLPVFDDSTNKMTLSTKDSPNETIQLKIPYLGLVNISLEPRQRENEAISNVADEPSTRGPSHLPSPSHQLQTNEWDIHDFIHVEEALADGQGLPTLTAEANDWPFQGIDTNFWSLLQSSMAVDSDYEPTY</sequence>
<dbReference type="SMART" id="SM00066">
    <property type="entry name" value="GAL4"/>
    <property type="match status" value="1"/>
</dbReference>
<dbReference type="SUPFAM" id="SSF57701">
    <property type="entry name" value="Zn2/Cys6 DNA-binding domain"/>
    <property type="match status" value="1"/>
</dbReference>
<dbReference type="GO" id="GO:0003677">
    <property type="term" value="F:DNA binding"/>
    <property type="evidence" value="ECO:0007669"/>
    <property type="project" value="UniProtKB-KW"/>
</dbReference>
<keyword evidence="1" id="KW-0805">Transcription regulation</keyword>
<dbReference type="STRING" id="1448316.A0A395GJ16"/>
<protein>
    <recommendedName>
        <fullName evidence="6">Zn(2)-C6 fungal-type domain-containing protein</fullName>
    </recommendedName>
</protein>
<dbReference type="Proteomes" id="UP000249402">
    <property type="component" value="Unassembled WGS sequence"/>
</dbReference>
<dbReference type="AlphaFoldDB" id="A0A395GJ16"/>
<proteinExistence type="predicted"/>
<evidence type="ECO:0000256" key="2">
    <source>
        <dbReference type="ARBA" id="ARBA00023125"/>
    </source>
</evidence>
<feature type="domain" description="Zn(2)-C6 fungal-type" evidence="6">
    <location>
        <begin position="12"/>
        <end position="45"/>
    </location>
</feature>
<evidence type="ECO:0000256" key="1">
    <source>
        <dbReference type="ARBA" id="ARBA00023015"/>
    </source>
</evidence>
<dbReference type="PANTHER" id="PTHR47840:SF1">
    <property type="entry name" value="ZN(II)2CYS6 TRANSCRIPTION FACTOR (EUROFUNG)"/>
    <property type="match status" value="1"/>
</dbReference>
<dbReference type="GO" id="GO:0008270">
    <property type="term" value="F:zinc ion binding"/>
    <property type="evidence" value="ECO:0007669"/>
    <property type="project" value="InterPro"/>
</dbReference>
<keyword evidence="8" id="KW-1185">Reference proteome</keyword>
<keyword evidence="4" id="KW-0539">Nucleus</keyword>
<feature type="region of interest" description="Disordered" evidence="5">
    <location>
        <begin position="611"/>
        <end position="636"/>
    </location>
</feature>
<dbReference type="GeneID" id="37225943"/>
<evidence type="ECO:0000256" key="4">
    <source>
        <dbReference type="ARBA" id="ARBA00023242"/>
    </source>
</evidence>
<reference evidence="7 8" key="1">
    <citation type="submission" date="2018-02" db="EMBL/GenBank/DDBJ databases">
        <title>The genomes of Aspergillus section Nigri reveals drivers in fungal speciation.</title>
        <authorList>
            <consortium name="DOE Joint Genome Institute"/>
            <person name="Vesth T.C."/>
            <person name="Nybo J."/>
            <person name="Theobald S."/>
            <person name="Brandl J."/>
            <person name="Frisvad J.C."/>
            <person name="Nielsen K.F."/>
            <person name="Lyhne E.K."/>
            <person name="Kogle M.E."/>
            <person name="Kuo A."/>
            <person name="Riley R."/>
            <person name="Clum A."/>
            <person name="Nolan M."/>
            <person name="Lipzen A."/>
            <person name="Salamov A."/>
            <person name="Henrissat B."/>
            <person name="Wiebenga A."/>
            <person name="De vries R.P."/>
            <person name="Grigoriev I.V."/>
            <person name="Mortensen U.H."/>
            <person name="Andersen M.R."/>
            <person name="Baker S.E."/>
        </authorList>
    </citation>
    <scope>NUCLEOTIDE SEQUENCE [LARGE SCALE GENOMIC DNA]</scope>
    <source>
        <strain evidence="7 8">CBS 121593</strain>
    </source>
</reference>
<accession>A0A395GJ16</accession>